<dbReference type="PANTHER" id="PTHR46499">
    <property type="entry name" value="QUEUINE TRNA-RIBOSYLTRANSFERASE"/>
    <property type="match status" value="1"/>
</dbReference>
<proteinExistence type="predicted"/>
<name>A0A830F5Y2_9EURY</name>
<organism evidence="5 6">
    <name type="scientific">Halarchaeum grantii</name>
    <dbReference type="NCBI Taxonomy" id="1193105"/>
    <lineage>
        <taxon>Archaea</taxon>
        <taxon>Methanobacteriati</taxon>
        <taxon>Methanobacteriota</taxon>
        <taxon>Stenosarchaea group</taxon>
        <taxon>Halobacteria</taxon>
        <taxon>Halobacteriales</taxon>
        <taxon>Halobacteriaceae</taxon>
    </lineage>
</organism>
<feature type="domain" description="tRNA-guanine(15) transglycosylase-like" evidence="3">
    <location>
        <begin position="111"/>
        <end position="409"/>
    </location>
</feature>
<dbReference type="Gene3D" id="3.40.50.10630">
    <property type="entry name" value="Uracil-DNA glycosylase-like"/>
    <property type="match status" value="1"/>
</dbReference>
<feature type="compositionally biased region" description="Basic and acidic residues" evidence="2">
    <location>
        <begin position="7"/>
        <end position="17"/>
    </location>
</feature>
<dbReference type="SUPFAM" id="SSF51713">
    <property type="entry name" value="tRNA-guanine transglycosylase"/>
    <property type="match status" value="1"/>
</dbReference>
<dbReference type="InterPro" id="IPR050076">
    <property type="entry name" value="ArchSynthase1/Queuine_TRR"/>
</dbReference>
<dbReference type="GO" id="GO:0002099">
    <property type="term" value="P:tRNA wobble guanine modification"/>
    <property type="evidence" value="ECO:0007669"/>
    <property type="project" value="TreeGrafter"/>
</dbReference>
<evidence type="ECO:0000313" key="5">
    <source>
        <dbReference type="EMBL" id="GGL41954.1"/>
    </source>
</evidence>
<evidence type="ECO:0000256" key="2">
    <source>
        <dbReference type="SAM" id="MobiDB-lite"/>
    </source>
</evidence>
<dbReference type="Proteomes" id="UP000628840">
    <property type="component" value="Unassembled WGS sequence"/>
</dbReference>
<keyword evidence="6" id="KW-1185">Reference proteome</keyword>
<protein>
    <recommendedName>
        <fullName evidence="7">tRNA-guanine family transglycosylase</fullName>
    </recommendedName>
</protein>
<dbReference type="GO" id="GO:0005737">
    <property type="term" value="C:cytoplasm"/>
    <property type="evidence" value="ECO:0007669"/>
    <property type="project" value="TreeGrafter"/>
</dbReference>
<feature type="region of interest" description="Disordered" evidence="2">
    <location>
        <begin position="1"/>
        <end position="25"/>
    </location>
</feature>
<feature type="domain" description="DUF5591" evidence="4">
    <location>
        <begin position="479"/>
        <end position="604"/>
    </location>
</feature>
<evidence type="ECO:0000259" key="3">
    <source>
        <dbReference type="Pfam" id="PF01702"/>
    </source>
</evidence>
<reference evidence="5 6" key="1">
    <citation type="journal article" date="2019" name="Int. J. Syst. Evol. Microbiol.">
        <title>The Global Catalogue of Microorganisms (GCM) 10K type strain sequencing project: providing services to taxonomists for standard genome sequencing and annotation.</title>
        <authorList>
            <consortium name="The Broad Institute Genomics Platform"/>
            <consortium name="The Broad Institute Genome Sequencing Center for Infectious Disease"/>
            <person name="Wu L."/>
            <person name="Ma J."/>
        </authorList>
    </citation>
    <scope>NUCLEOTIDE SEQUENCE [LARGE SCALE GENOMIC DNA]</scope>
    <source>
        <strain evidence="5 6">JCM 19585</strain>
    </source>
</reference>
<dbReference type="InterPro" id="IPR036895">
    <property type="entry name" value="Uracil-DNA_glycosylase-like_sf"/>
</dbReference>
<dbReference type="Pfam" id="PF01702">
    <property type="entry name" value="TGT"/>
    <property type="match status" value="1"/>
</dbReference>
<dbReference type="PANTHER" id="PTHR46499:SF1">
    <property type="entry name" value="QUEUINE TRNA-RIBOSYLTRANSFERASE"/>
    <property type="match status" value="1"/>
</dbReference>
<comment type="caution">
    <text evidence="5">The sequence shown here is derived from an EMBL/GenBank/DDBJ whole genome shotgun (WGS) entry which is preliminary data.</text>
</comment>
<gene>
    <name evidence="5" type="ORF">GCM10009037_26860</name>
</gene>
<keyword evidence="1" id="KW-0819">tRNA processing</keyword>
<accession>A0A830F5Y2</accession>
<dbReference type="Gene3D" id="3.20.20.105">
    <property type="entry name" value="Queuine tRNA-ribosyltransferase-like"/>
    <property type="match status" value="1"/>
</dbReference>
<dbReference type="InterPro" id="IPR040777">
    <property type="entry name" value="DUF5591"/>
</dbReference>
<dbReference type="AlphaFoldDB" id="A0A830F5Y2"/>
<dbReference type="NCBIfam" id="TIGR00449">
    <property type="entry name" value="tgt_general"/>
    <property type="match status" value="1"/>
</dbReference>
<dbReference type="Pfam" id="PF17884">
    <property type="entry name" value="DUF5591"/>
    <property type="match status" value="1"/>
</dbReference>
<dbReference type="InterPro" id="IPR036511">
    <property type="entry name" value="TGT-like_sf"/>
</dbReference>
<sequence>MGSFETNTRDGDGEARSGRIRTPSGSVETPAFFPVLDFIGGTTVKSGGIWSRVRNRLFGSPKFNGAMYQALSFLNFGLTPDNLDDWREHTLREHFTNHDPPKDWHPQPESFTEPLFIDSGGYRLMQSDTFQVGRGEDVSNDWGIGTTPESVLELQRDFGADIIATLDFPIPEDLRDSEKDERLERSIQSALDTIELLNEDHGDVNTKGWDPTVYVAIHGHNYEEIDWYIGEVLNRVSDPSLIDGFAIGSLVPLRSNIATLVDIVQGAVNAIPEEYRDQFGLHVFGVSGKLFGLMSLLGVDSFDSTTYVQTARNRNFIDPDSWKQTSFVDVSSDSWTCNCEACAELDIDAMRTVMQSDTSYQSIAETKYLKSDFYALMAHHNFLVYEREVEKVRHAIKEGSLLSHVIKLSENNADLRKGLQRAQMRDPELRDDIPKVAFSVDVDPEPLIRDQDSEEPVENSMGTTSLKHTPDDYNVLDRSHEPDAAPVLLVIPCSQTKPYSESKSHQVVESGLDELDDGVYSKLTVSGLYGPVPESDEHLDPITQYDYALNSVDDEQRELVISRLTSYLQEYGNRYDKVIGYVTSKQYRIVFEEAFTNAGVGIILPSNPQRLQLWEMYRDENIGELQDTIEEALCEPTNK</sequence>
<dbReference type="InterPro" id="IPR002616">
    <property type="entry name" value="tRNA_ribo_trans-like"/>
</dbReference>
<evidence type="ECO:0000256" key="1">
    <source>
        <dbReference type="ARBA" id="ARBA00022694"/>
    </source>
</evidence>
<evidence type="ECO:0000313" key="6">
    <source>
        <dbReference type="Proteomes" id="UP000628840"/>
    </source>
</evidence>
<evidence type="ECO:0008006" key="7">
    <source>
        <dbReference type="Google" id="ProtNLM"/>
    </source>
</evidence>
<dbReference type="SUPFAM" id="SSF52141">
    <property type="entry name" value="Uracil-DNA glycosylase-like"/>
    <property type="match status" value="1"/>
</dbReference>
<dbReference type="EMBL" id="BMPF01000005">
    <property type="protein sequence ID" value="GGL41954.1"/>
    <property type="molecule type" value="Genomic_DNA"/>
</dbReference>
<evidence type="ECO:0000259" key="4">
    <source>
        <dbReference type="Pfam" id="PF17884"/>
    </source>
</evidence>
<feature type="region of interest" description="Disordered" evidence="2">
    <location>
        <begin position="450"/>
        <end position="470"/>
    </location>
</feature>